<evidence type="ECO:0000256" key="1">
    <source>
        <dbReference type="SAM" id="MobiDB-lite"/>
    </source>
</evidence>
<feature type="region of interest" description="Disordered" evidence="1">
    <location>
        <begin position="1"/>
        <end position="118"/>
    </location>
</feature>
<dbReference type="PROSITE" id="PS51299">
    <property type="entry name" value="HTH_APSES"/>
    <property type="match status" value="1"/>
</dbReference>
<organism evidence="3 4">
    <name type="scientific">Rhodotorula toruloides</name>
    <name type="common">Yeast</name>
    <name type="synonym">Rhodosporidium toruloides</name>
    <dbReference type="NCBI Taxonomy" id="5286"/>
    <lineage>
        <taxon>Eukaryota</taxon>
        <taxon>Fungi</taxon>
        <taxon>Dikarya</taxon>
        <taxon>Basidiomycota</taxon>
        <taxon>Pucciniomycotina</taxon>
        <taxon>Microbotryomycetes</taxon>
        <taxon>Sporidiobolales</taxon>
        <taxon>Sporidiobolaceae</taxon>
        <taxon>Rhodotorula</taxon>
    </lineage>
</organism>
<dbReference type="Proteomes" id="UP000321518">
    <property type="component" value="Unassembled WGS sequence"/>
</dbReference>
<dbReference type="GO" id="GO:0070197">
    <property type="term" value="P:meiotic attachment of telomere to nuclear envelope"/>
    <property type="evidence" value="ECO:0007669"/>
    <property type="project" value="InterPro"/>
</dbReference>
<dbReference type="GO" id="GO:0003677">
    <property type="term" value="F:DNA binding"/>
    <property type="evidence" value="ECO:0007669"/>
    <property type="project" value="InterPro"/>
</dbReference>
<evidence type="ECO:0000313" key="3">
    <source>
        <dbReference type="EMBL" id="GEM06915.1"/>
    </source>
</evidence>
<dbReference type="EMBL" id="BJWK01000002">
    <property type="protein sequence ID" value="GEM06915.1"/>
    <property type="molecule type" value="Genomic_DNA"/>
</dbReference>
<dbReference type="GO" id="GO:0044820">
    <property type="term" value="P:mitotic telomere tethering at nuclear periphery"/>
    <property type="evidence" value="ECO:0007669"/>
    <property type="project" value="TreeGrafter"/>
</dbReference>
<comment type="caution">
    <text evidence="3">The sequence shown here is derived from an EMBL/GenBank/DDBJ whole genome shotgun (WGS) entry which is preliminary data.</text>
</comment>
<dbReference type="SUPFAM" id="SSF54616">
    <property type="entry name" value="DNA-binding domain of Mlu1-box binding protein MBP1"/>
    <property type="match status" value="1"/>
</dbReference>
<evidence type="ECO:0000259" key="2">
    <source>
        <dbReference type="PROSITE" id="PS51299"/>
    </source>
</evidence>
<feature type="region of interest" description="Disordered" evidence="1">
    <location>
        <begin position="413"/>
        <end position="436"/>
    </location>
</feature>
<dbReference type="InterPro" id="IPR003163">
    <property type="entry name" value="Tscrpt_reg_HTH_APSES-type"/>
</dbReference>
<sequence length="479" mass="50793">MPSTRRASKSPAPPVRRSSRQSTPTRELASPPPSTRTTRSSAVGLPTSASTPSFSALAPPQDDSTPTSPGRMRKSASTRALSPRVAAKVSRPPLPTHAANTLLPKEKEGKGGKAAKMHKVKTQTLHLGDEGGTIMIARVKCPVPKNVPGHLIKRFDTNAVSASSLFRAAFPTATEEEEKLEMRWIAVGSRGQYGDTVKAGMEHDESKKLSGTWIPAAHAHALATEYGIARYAVDLIDYVEDGEPSHQPDTPEGSFDDSPAARSPRAKRARVSSPLAGKTGPSSAQALSGATGPGVSILQTLSTSAETGDITEMTEVKVDVPVGDDVPQFDDTAEQQLKEAQKLVKDLAKNHVLADLADGTPIPQPHASTSSSSKKRAHEVDEDDEPLPEHGTLADALGTVDNRSFFAKLFRRNPKKRRTPVQGGRETRALPAPRASTSAAVPQVVIREEDTLEEGRRWVAGLGLAVAVGATAAAPYLFG</sequence>
<dbReference type="InterPro" id="IPR036887">
    <property type="entry name" value="HTH_APSES_sf"/>
</dbReference>
<feature type="region of interest" description="Disordered" evidence="1">
    <location>
        <begin position="356"/>
        <end position="391"/>
    </location>
</feature>
<name>A0A511KA98_RHOTO</name>
<feature type="domain" description="HTH APSES-type" evidence="2">
    <location>
        <begin position="128"/>
        <end position="248"/>
    </location>
</feature>
<feature type="region of interest" description="Disordered" evidence="1">
    <location>
        <begin position="241"/>
        <end position="292"/>
    </location>
</feature>
<proteinExistence type="predicted"/>
<dbReference type="OrthoDB" id="1935484at2759"/>
<protein>
    <submittedName>
        <fullName evidence="3">Transcription regulator HTH, APSES-type</fullName>
    </submittedName>
</protein>
<accession>A0A511KA98</accession>
<dbReference type="GO" id="GO:1990862">
    <property type="term" value="C:nuclear membrane complex Bqt3-Bqt4"/>
    <property type="evidence" value="ECO:0007669"/>
    <property type="project" value="InterPro"/>
</dbReference>
<evidence type="ECO:0000313" key="4">
    <source>
        <dbReference type="Proteomes" id="UP000321518"/>
    </source>
</evidence>
<dbReference type="Gene3D" id="3.10.260.10">
    <property type="entry name" value="Transcription regulator HTH, APSES-type DNA-binding domain"/>
    <property type="match status" value="1"/>
</dbReference>
<dbReference type="InterPro" id="IPR037548">
    <property type="entry name" value="Bqt4"/>
</dbReference>
<gene>
    <name evidence="3" type="ORF">Rt10032_c02g0932</name>
</gene>
<reference evidence="3 4" key="1">
    <citation type="submission" date="2019-07" db="EMBL/GenBank/DDBJ databases">
        <title>Rhodotorula toruloides NBRC10032 genome sequencing.</title>
        <authorList>
            <person name="Shida Y."/>
            <person name="Takaku H."/>
            <person name="Ogasawara W."/>
            <person name="Mori K."/>
        </authorList>
    </citation>
    <scope>NUCLEOTIDE SEQUENCE [LARGE SCALE GENOMIC DNA]</scope>
    <source>
        <strain evidence="3 4">NBRC10032</strain>
    </source>
</reference>
<dbReference type="PANTHER" id="PTHR38044:SF1">
    <property type="entry name" value="BOUQUET FORMATION PROTEIN 4"/>
    <property type="match status" value="1"/>
</dbReference>
<dbReference type="PANTHER" id="PTHR38044">
    <property type="entry name" value="BOUQUET FORMATION PROTEIN 4"/>
    <property type="match status" value="1"/>
</dbReference>
<dbReference type="AlphaFoldDB" id="A0A511KA98"/>